<sequence length="346" mass="38514">MPPKRPADQLPKPMMEAADALKAQGLEVTGENLASLPHALRVKAFSSLNTALNTRFQDKAVLFKNLQDDNDKREYLASFMIDPKSGGTMTNKSSREVIEKTTKKVLWVTLEQYGGPLFLNSMEHAKIALEGEPSRPHENKKLADTGAQQFRVEVTEEVFEKVLEESAELAKQVELSAEEFEPVANVLKDKDLSGPSSADGSTKPPMKRRRQSRRATPAATEPDPPAGPDLATKASQESLAKELSELKKFYDKSKKELGEAKLIEQKLASKAWGGAATDYLKEAVDKMRTEMGQAFNFWAETKGKTHANNQERDADSASAKAMLTEKKREYDTFKTNTLSEFLKFKK</sequence>
<evidence type="ECO:0000256" key="1">
    <source>
        <dbReference type="SAM" id="MobiDB-lite"/>
    </source>
</evidence>
<evidence type="ECO:0000313" key="3">
    <source>
        <dbReference type="Proteomes" id="UP001189429"/>
    </source>
</evidence>
<gene>
    <name evidence="2" type="ORF">PCOR1329_LOCUS22074</name>
</gene>
<keyword evidence="3" id="KW-1185">Reference proteome</keyword>
<accession>A0ABN9RNM9</accession>
<protein>
    <submittedName>
        <fullName evidence="2">Uncharacterized protein</fullName>
    </submittedName>
</protein>
<proteinExistence type="predicted"/>
<dbReference type="Proteomes" id="UP001189429">
    <property type="component" value="Unassembled WGS sequence"/>
</dbReference>
<evidence type="ECO:0000313" key="2">
    <source>
        <dbReference type="EMBL" id="CAK0820370.1"/>
    </source>
</evidence>
<comment type="caution">
    <text evidence="2">The sequence shown here is derived from an EMBL/GenBank/DDBJ whole genome shotgun (WGS) entry which is preliminary data.</text>
</comment>
<dbReference type="EMBL" id="CAUYUJ010007335">
    <property type="protein sequence ID" value="CAK0820370.1"/>
    <property type="molecule type" value="Genomic_DNA"/>
</dbReference>
<reference evidence="2" key="1">
    <citation type="submission" date="2023-10" db="EMBL/GenBank/DDBJ databases">
        <authorList>
            <person name="Chen Y."/>
            <person name="Shah S."/>
            <person name="Dougan E. K."/>
            <person name="Thang M."/>
            <person name="Chan C."/>
        </authorList>
    </citation>
    <scope>NUCLEOTIDE SEQUENCE [LARGE SCALE GENOMIC DNA]</scope>
</reference>
<organism evidence="2 3">
    <name type="scientific">Prorocentrum cordatum</name>
    <dbReference type="NCBI Taxonomy" id="2364126"/>
    <lineage>
        <taxon>Eukaryota</taxon>
        <taxon>Sar</taxon>
        <taxon>Alveolata</taxon>
        <taxon>Dinophyceae</taxon>
        <taxon>Prorocentrales</taxon>
        <taxon>Prorocentraceae</taxon>
        <taxon>Prorocentrum</taxon>
    </lineage>
</organism>
<feature type="region of interest" description="Disordered" evidence="1">
    <location>
        <begin position="186"/>
        <end position="236"/>
    </location>
</feature>
<name>A0ABN9RNM9_9DINO</name>